<keyword evidence="7" id="KW-0228">DNA excision</keyword>
<dbReference type="Gene3D" id="3.40.50.300">
    <property type="entry name" value="P-loop containing nucleotide triphosphate hydrolases"/>
    <property type="match status" value="4"/>
</dbReference>
<dbReference type="InterPro" id="IPR004602">
    <property type="entry name" value="UvrA"/>
</dbReference>
<keyword evidence="12" id="KW-0238">DNA-binding</keyword>
<dbReference type="GO" id="GO:0008270">
    <property type="term" value="F:zinc ion binding"/>
    <property type="evidence" value="ECO:0007669"/>
    <property type="project" value="UniProtKB-KW"/>
</dbReference>
<keyword evidence="8" id="KW-0863">Zinc-finger</keyword>
<evidence type="ECO:0000256" key="10">
    <source>
        <dbReference type="ARBA" id="ARBA00022840"/>
    </source>
</evidence>
<dbReference type="GO" id="GO:0009380">
    <property type="term" value="C:excinuclease repair complex"/>
    <property type="evidence" value="ECO:0007669"/>
    <property type="project" value="InterPro"/>
</dbReference>
<dbReference type="RefSeq" id="WP_146505011.1">
    <property type="nucleotide sequence ID" value="NZ_SJPG01000001.1"/>
</dbReference>
<feature type="domain" description="ABC transporter" evidence="17">
    <location>
        <begin position="624"/>
        <end position="961"/>
    </location>
</feature>
<protein>
    <recommendedName>
        <fullName evidence="15">UvrABC system protein A</fullName>
    </recommendedName>
    <alternativeName>
        <fullName evidence="16">Excinuclease ABC subunit A</fullName>
    </alternativeName>
</protein>
<dbReference type="SMART" id="SM00382">
    <property type="entry name" value="AAA"/>
    <property type="match status" value="3"/>
</dbReference>
<evidence type="ECO:0000256" key="16">
    <source>
        <dbReference type="ARBA" id="ARBA00042156"/>
    </source>
</evidence>
<dbReference type="GO" id="GO:0003677">
    <property type="term" value="F:DNA binding"/>
    <property type="evidence" value="ECO:0007669"/>
    <property type="project" value="UniProtKB-KW"/>
</dbReference>
<comment type="subcellular location">
    <subcellularLocation>
        <location evidence="1">Cytoplasm</location>
    </subcellularLocation>
</comment>
<evidence type="ECO:0000256" key="11">
    <source>
        <dbReference type="ARBA" id="ARBA00022881"/>
    </source>
</evidence>
<evidence type="ECO:0000313" key="18">
    <source>
        <dbReference type="EMBL" id="TWT63235.1"/>
    </source>
</evidence>
<keyword evidence="10" id="KW-0067">ATP-binding</keyword>
<dbReference type="Gene3D" id="1.10.8.280">
    <property type="entry name" value="ABC transporter ATPase domain-like"/>
    <property type="match status" value="2"/>
</dbReference>
<keyword evidence="9" id="KW-0862">Zinc</keyword>
<gene>
    <name evidence="18" type="primary">uvrA_3</name>
    <name evidence="18" type="ORF">Pan54_39880</name>
</gene>
<dbReference type="PROSITE" id="PS00211">
    <property type="entry name" value="ABC_TRANSPORTER_1"/>
    <property type="match status" value="4"/>
</dbReference>
<dbReference type="CDD" id="cd03271">
    <property type="entry name" value="ABC_UvrA_II"/>
    <property type="match status" value="2"/>
</dbReference>
<dbReference type="OrthoDB" id="9809851at2"/>
<evidence type="ECO:0000256" key="8">
    <source>
        <dbReference type="ARBA" id="ARBA00022771"/>
    </source>
</evidence>
<evidence type="ECO:0000256" key="9">
    <source>
        <dbReference type="ARBA" id="ARBA00022833"/>
    </source>
</evidence>
<dbReference type="GO" id="GO:0016887">
    <property type="term" value="F:ATP hydrolysis activity"/>
    <property type="evidence" value="ECO:0007669"/>
    <property type="project" value="InterPro"/>
</dbReference>
<evidence type="ECO:0000256" key="12">
    <source>
        <dbReference type="ARBA" id="ARBA00023125"/>
    </source>
</evidence>
<dbReference type="PANTHER" id="PTHR43152">
    <property type="entry name" value="UVRABC SYSTEM PROTEIN A"/>
    <property type="match status" value="1"/>
</dbReference>
<accession>A0A5C5XM97</accession>
<dbReference type="GO" id="GO:0005737">
    <property type="term" value="C:cytoplasm"/>
    <property type="evidence" value="ECO:0007669"/>
    <property type="project" value="UniProtKB-SubCell"/>
</dbReference>
<name>A0A5C5XM97_9PLAN</name>
<dbReference type="NCBIfam" id="TIGR00630">
    <property type="entry name" value="uvra"/>
    <property type="match status" value="2"/>
</dbReference>
<dbReference type="EMBL" id="SJPG01000001">
    <property type="protein sequence ID" value="TWT63235.1"/>
    <property type="molecule type" value="Genomic_DNA"/>
</dbReference>
<evidence type="ECO:0000313" key="19">
    <source>
        <dbReference type="Proteomes" id="UP000316095"/>
    </source>
</evidence>
<keyword evidence="13" id="KW-0234">DNA repair</keyword>
<feature type="domain" description="ABC transporter" evidence="17">
    <location>
        <begin position="1599"/>
        <end position="1938"/>
    </location>
</feature>
<evidence type="ECO:0000256" key="1">
    <source>
        <dbReference type="ARBA" id="ARBA00004496"/>
    </source>
</evidence>
<dbReference type="InterPro" id="IPR003439">
    <property type="entry name" value="ABC_transporter-like_ATP-bd"/>
</dbReference>
<dbReference type="SUPFAM" id="SSF52540">
    <property type="entry name" value="P-loop containing nucleoside triphosphate hydrolases"/>
    <property type="match status" value="4"/>
</dbReference>
<dbReference type="InterPro" id="IPR041552">
    <property type="entry name" value="UvrA_DNA-bd"/>
</dbReference>
<evidence type="ECO:0000259" key="17">
    <source>
        <dbReference type="PROSITE" id="PS50893"/>
    </source>
</evidence>
<dbReference type="Pfam" id="PF17760">
    <property type="entry name" value="UvrA_inter"/>
    <property type="match status" value="2"/>
</dbReference>
<evidence type="ECO:0000256" key="4">
    <source>
        <dbReference type="ARBA" id="ARBA00022737"/>
    </source>
</evidence>
<evidence type="ECO:0000256" key="7">
    <source>
        <dbReference type="ARBA" id="ARBA00022769"/>
    </source>
</evidence>
<sequence length="2127" mass="236081">MAKNEIVIRGAREHNLQDVSVTLPKNKLIVMTGVSGSGKSSLAFDTLYAEGQRRYIESLSTYARQFMGQLPKPNVDMVSGLAPCIAIQQKVTGRNPRSTVGTITEIYDYLRILYARVGQGYCYVSGLPIRAQTSDQIIDTLLTYPPKTELQILAPLVQQQKGEFRDLFEDLRKRGYLQARTDGEFHTLNEPPTLRKNYKHTIDLVIGQVTIGTDGRTQFAESVEAALKLGNGRLIGIVTEPKAAPVERLFSAQYSCPESGMSYEPPSPQLFSFNSPIGMCPDCNGLGERFDFEVDKIVTEPGKSISRGAIPLIGSFGKVGKAKKNRYRGAARIVESQLELTEGSIIKTAWKKLPEEAQKLMLYGLGDREFYSASTYGKRFLSHYGKFSGFIGELLDSYRTAKNPMRKRQLEKYMETTPCTSCEGTRLNRQARNVRLNSTDKTFRKTHENSELSITDVCELTIADAHQFFNEIKLDETQQLIAEDALKEIRGRLSFLLQCGLEYLSLARTAPTLSGGESQRIRLAGQIGSGLSGIVYILDEPSIGLHPRDNDLLLGSLLNLKNMGNTVVVVEHDEETMRAADYVVDFGPGPGHRGGEVVAAGSFDDILNCERSITGQYLAGTQAIEIPQERRSPKGRALKIIGARHNNLKNVDVEIPLGCFVCVTGVSGSGKSSLTNDVLWQILNRDVNRGNGNPGEFERVEGLEEIDKAIDIDQSPIGRTPRSNPATYVKVFDLIRDLYTKLPASKLRGYKPGRFSFNVADGRCEACEGHGANKLDMDFLADMWVTCPVCEGKRFRQETLEIEYKGHNIADVLDLEIGDAMPLFENHPKIYRHLKALHDVGLDYLKLGQPSPTLSGGEAQRIKLARELGKRSTGKTLYLLDEPTTGLHFHDVKKLLEVLHQFCEQGNTVVVIEHHLDVIKTADWVIDLGPEGGAGGGEIVVAGTPETVAKNAKSYTGRSLIASLPDVKTKARKKKANNRSNGHKLTAAELRQISKQITIRGARQHNLQDVDVAIPRNRISVFSGPSGSGKTSLAMDTLYAEGQRRYVESLSAYARQFLGQMPKPKVSQIQGLSPSIAIEQKTVGATPRSTVGTVTEIYDYLRVLYTRLGTLYCPDCEIPVTQQTVDDIVNQVLESPDKSKALITAAVELPKGQTFDSLWESLNNQGYSRVRINGETHSLDAVPKLDHKARHQLDVVIDRIAIKSSKAGRSRIAESVEVGLGFGHGHIKLVLVDEDLPEPKWPTREFSVHYSCSSCGRSFEQLVPQNFSFNSSLGWCDYCEGLGIEEGVSQSAIIADSSRSLLDGAVSAWPDPQTHPQFRNFLEGMSQAYGIPIDVPFVELTPKQQRILYYGSDQEISIPNQPGLTVKYKGLFPGLHEASRMSYDYRRALYDQLGEQDCSQCQGSRLREDAANMRLERLTLPQLCRQPLNSAYEFVKSLKLNKEEKKIAGDLVEEAEHRLKFLIDVGLDYLNLDRGMPTLSGGESQRIRLAGQLGRSLTGVLYVLDEPTIGLHPRDNHRLNSALKQLRDLGNTIILVEHDRDIIAEADRIFDFGPAAGRLGGKIVAQGTPKKITSDKNSLTGGYLANRLEIPVPADRRSVHEMNGHSRKKVGGDWIEVIGAKHHNLRNVDVRIPIGALTCVTGVSGSGKSSLIMDTLARAARRAIHYSGETPGVHQQIHGLDHFRKVILVDQQPIGNTPASCPATYVGVFDHIRDLFSKLPEAKKKRFAQGRFSFNVPGGRCEECTGLGQQCIEMHFLPDVWVECPACRGKRFNEQTLTIEFNGHNISDVLELSIAQAAELFVHVPKIFAPLKVLCEIGLDYLTLGQSAPTLSGGESQRIKLAAELSRPNHGETLYILDEPTTGLHIDDIAKLLKVINGLVDCGNTVIIVEHNLDVIKTADWLIDVGPEAGTGGGWIVAEGTPEDVVATAKRLQKKAEYLDAAKTIRNRSWTGELLEPILKSNSRESRETVNVNRLKTISKSIAQPRIGKQMPWEEDGREWHLSQKSMTKPKWDAELLLLLVNLFEEEFEMEFDWIRPHDIQVVDNGYGLVEGDPPLMRIKTNDPRHLILEIFWKDDVDDEFLEYFGQIPGSQKVQASGVDSLLIFHFNDIQQIEDYSFQDLITYAME</sequence>
<dbReference type="PROSITE" id="PS50893">
    <property type="entry name" value="ABC_TRANSPORTER_2"/>
    <property type="match status" value="2"/>
</dbReference>
<dbReference type="InterPro" id="IPR003593">
    <property type="entry name" value="AAA+_ATPase"/>
</dbReference>
<keyword evidence="2" id="KW-0963">Cytoplasm</keyword>
<keyword evidence="6" id="KW-0227">DNA damage</keyword>
<dbReference type="InterPro" id="IPR013815">
    <property type="entry name" value="ATP_grasp_subdomain_1"/>
</dbReference>
<evidence type="ECO:0000256" key="3">
    <source>
        <dbReference type="ARBA" id="ARBA00022723"/>
    </source>
</evidence>
<keyword evidence="4" id="KW-0677">Repeat</keyword>
<dbReference type="InterPro" id="IPR027417">
    <property type="entry name" value="P-loop_NTPase"/>
</dbReference>
<dbReference type="GO" id="GO:0005524">
    <property type="term" value="F:ATP binding"/>
    <property type="evidence" value="ECO:0007669"/>
    <property type="project" value="UniProtKB-KW"/>
</dbReference>
<keyword evidence="11" id="KW-0267">Excision nuclease</keyword>
<evidence type="ECO:0000256" key="15">
    <source>
        <dbReference type="ARBA" id="ARBA00039316"/>
    </source>
</evidence>
<dbReference type="InterPro" id="IPR041102">
    <property type="entry name" value="UvrA_inter"/>
</dbReference>
<dbReference type="GO" id="GO:0004518">
    <property type="term" value="F:nuclease activity"/>
    <property type="evidence" value="ECO:0007669"/>
    <property type="project" value="UniProtKB-KW"/>
</dbReference>
<evidence type="ECO:0000256" key="5">
    <source>
        <dbReference type="ARBA" id="ARBA00022741"/>
    </source>
</evidence>
<dbReference type="Gene3D" id="3.30.1490.20">
    <property type="entry name" value="ATP-grasp fold, A domain"/>
    <property type="match status" value="2"/>
</dbReference>
<dbReference type="PANTHER" id="PTHR43152:SF3">
    <property type="entry name" value="UVRABC SYSTEM PROTEIN A"/>
    <property type="match status" value="1"/>
</dbReference>
<dbReference type="GO" id="GO:0006289">
    <property type="term" value="P:nucleotide-excision repair"/>
    <property type="evidence" value="ECO:0007669"/>
    <property type="project" value="InterPro"/>
</dbReference>
<evidence type="ECO:0000256" key="14">
    <source>
        <dbReference type="ARBA" id="ARBA00038000"/>
    </source>
</evidence>
<keyword evidence="3" id="KW-0479">Metal-binding</keyword>
<dbReference type="Pfam" id="PF17755">
    <property type="entry name" value="UvrA_DNA-bind"/>
    <property type="match status" value="2"/>
</dbReference>
<dbReference type="Proteomes" id="UP000316095">
    <property type="component" value="Unassembled WGS sequence"/>
</dbReference>
<organism evidence="18 19">
    <name type="scientific">Rubinisphaera italica</name>
    <dbReference type="NCBI Taxonomy" id="2527969"/>
    <lineage>
        <taxon>Bacteria</taxon>
        <taxon>Pseudomonadati</taxon>
        <taxon>Planctomycetota</taxon>
        <taxon>Planctomycetia</taxon>
        <taxon>Planctomycetales</taxon>
        <taxon>Planctomycetaceae</taxon>
        <taxon>Rubinisphaera</taxon>
    </lineage>
</organism>
<dbReference type="Gene3D" id="1.20.1580.10">
    <property type="entry name" value="ABC transporter ATPase like domain"/>
    <property type="match status" value="4"/>
</dbReference>
<evidence type="ECO:0000256" key="6">
    <source>
        <dbReference type="ARBA" id="ARBA00022763"/>
    </source>
</evidence>
<proteinExistence type="inferred from homology"/>
<keyword evidence="5" id="KW-0547">Nucleotide-binding</keyword>
<dbReference type="NCBIfam" id="NF001503">
    <property type="entry name" value="PRK00349.1"/>
    <property type="match status" value="2"/>
</dbReference>
<keyword evidence="19" id="KW-1185">Reference proteome</keyword>
<reference evidence="18 19" key="1">
    <citation type="submission" date="2019-02" db="EMBL/GenBank/DDBJ databases">
        <title>Deep-cultivation of Planctomycetes and their phenomic and genomic characterization uncovers novel biology.</title>
        <authorList>
            <person name="Wiegand S."/>
            <person name="Jogler M."/>
            <person name="Boedeker C."/>
            <person name="Pinto D."/>
            <person name="Vollmers J."/>
            <person name="Rivas-Marin E."/>
            <person name="Kohn T."/>
            <person name="Peeters S.H."/>
            <person name="Heuer A."/>
            <person name="Rast P."/>
            <person name="Oberbeckmann S."/>
            <person name="Bunk B."/>
            <person name="Jeske O."/>
            <person name="Meyerdierks A."/>
            <person name="Storesund J.E."/>
            <person name="Kallscheuer N."/>
            <person name="Luecker S."/>
            <person name="Lage O.M."/>
            <person name="Pohl T."/>
            <person name="Merkel B.J."/>
            <person name="Hornburger P."/>
            <person name="Mueller R.-W."/>
            <person name="Bruemmer F."/>
            <person name="Labrenz M."/>
            <person name="Spormann A.M."/>
            <person name="Op Den Camp H."/>
            <person name="Overmann J."/>
            <person name="Amann R."/>
            <person name="Jetten M.S.M."/>
            <person name="Mascher T."/>
            <person name="Medema M.H."/>
            <person name="Devos D.P."/>
            <person name="Kaster A.-K."/>
            <person name="Ovreas L."/>
            <person name="Rohde M."/>
            <person name="Galperin M.Y."/>
            <person name="Jogler C."/>
        </authorList>
    </citation>
    <scope>NUCLEOTIDE SEQUENCE [LARGE SCALE GENOMIC DNA]</scope>
    <source>
        <strain evidence="18 19">Pan54</strain>
    </source>
</reference>
<dbReference type="InterPro" id="IPR017871">
    <property type="entry name" value="ABC_transporter-like_CS"/>
</dbReference>
<evidence type="ECO:0000256" key="13">
    <source>
        <dbReference type="ARBA" id="ARBA00023204"/>
    </source>
</evidence>
<evidence type="ECO:0000256" key="2">
    <source>
        <dbReference type="ARBA" id="ARBA00022490"/>
    </source>
</evidence>
<comment type="caution">
    <text evidence="18">The sequence shown here is derived from an EMBL/GenBank/DDBJ whole genome shotgun (WGS) entry which is preliminary data.</text>
</comment>
<comment type="similarity">
    <text evidence="14">Belongs to the ABC transporter superfamily. UvrA family.</text>
</comment>